<feature type="compositionally biased region" description="Low complexity" evidence="1">
    <location>
        <begin position="82"/>
        <end position="110"/>
    </location>
</feature>
<evidence type="ECO:0000313" key="4">
    <source>
        <dbReference type="Proteomes" id="UP000092993"/>
    </source>
</evidence>
<dbReference type="OrthoDB" id="2804705at2759"/>
<feature type="transmembrane region" description="Helical" evidence="2">
    <location>
        <begin position="340"/>
        <end position="362"/>
    </location>
</feature>
<organism evidence="3 4">
    <name type="scientific">Grifola frondosa</name>
    <name type="common">Maitake</name>
    <name type="synonym">Polyporus frondosus</name>
    <dbReference type="NCBI Taxonomy" id="5627"/>
    <lineage>
        <taxon>Eukaryota</taxon>
        <taxon>Fungi</taxon>
        <taxon>Dikarya</taxon>
        <taxon>Basidiomycota</taxon>
        <taxon>Agaricomycotina</taxon>
        <taxon>Agaricomycetes</taxon>
        <taxon>Polyporales</taxon>
        <taxon>Grifolaceae</taxon>
        <taxon>Grifola</taxon>
    </lineage>
</organism>
<evidence type="ECO:0000256" key="1">
    <source>
        <dbReference type="SAM" id="MobiDB-lite"/>
    </source>
</evidence>
<dbReference type="STRING" id="5627.A0A1C7M1K5"/>
<accession>A0A1C7M1K5</accession>
<evidence type="ECO:0000256" key="2">
    <source>
        <dbReference type="SAM" id="Phobius"/>
    </source>
</evidence>
<protein>
    <submittedName>
        <fullName evidence="3">Uncharacterized protein</fullName>
    </submittedName>
</protein>
<feature type="compositionally biased region" description="Low complexity" evidence="1">
    <location>
        <begin position="121"/>
        <end position="141"/>
    </location>
</feature>
<feature type="region of interest" description="Disordered" evidence="1">
    <location>
        <begin position="1"/>
        <end position="158"/>
    </location>
</feature>
<feature type="compositionally biased region" description="Low complexity" evidence="1">
    <location>
        <begin position="33"/>
        <end position="43"/>
    </location>
</feature>
<comment type="caution">
    <text evidence="3">The sequence shown here is derived from an EMBL/GenBank/DDBJ whole genome shotgun (WGS) entry which is preliminary data.</text>
</comment>
<sequence>MPSQPLSLLPSGSPFAYNADTPLTRLRSRPHSHSPTSSITTPHVPASSHPYAQLAPEPISTPEPPRRTHTFSQSYPTPLPSPSQATPATFTPTPPSSSSSTSTTIPRRQLPIPPGPPPLSHPSQPWIHTPPQTSPSTSTAPVPLPLPPTPSTSRSVSSPYVAPAQACARSRLHLPAATARNSAPPKLAQEYTSPRTHRAGLVGSRVLGSRCSHAHAGLRALENTGARACGSDACARRGRSACEPSLDLGRPPLRVVNADGGSAPAHVQGQGQVRQSYAESVYEMPPPAYDAIDFSVRFRGCLLIRRSPAAYADAWTVVLRMLLGYWCFDLSRFSFWSHLLFTIVNICCIHFQFLSFLGFLIYPMSALITESHFAFPALTWPASWRFCRFL</sequence>
<keyword evidence="2" id="KW-0812">Transmembrane</keyword>
<feature type="compositionally biased region" description="Pro residues" evidence="1">
    <location>
        <begin position="111"/>
        <end position="120"/>
    </location>
</feature>
<feature type="compositionally biased region" description="Low complexity" evidence="1">
    <location>
        <begin position="1"/>
        <end position="14"/>
    </location>
</feature>
<name>A0A1C7M1K5_GRIFR</name>
<reference evidence="3 4" key="1">
    <citation type="submission" date="2016-03" db="EMBL/GenBank/DDBJ databases">
        <title>Whole genome sequencing of Grifola frondosa 9006-11.</title>
        <authorList>
            <person name="Min B."/>
            <person name="Park H."/>
            <person name="Kim J.-G."/>
            <person name="Cho H."/>
            <person name="Oh Y.-L."/>
            <person name="Kong W.-S."/>
            <person name="Choi I.-G."/>
        </authorList>
    </citation>
    <scope>NUCLEOTIDE SEQUENCE [LARGE SCALE GENOMIC DNA]</scope>
    <source>
        <strain evidence="3 4">9006-11</strain>
    </source>
</reference>
<evidence type="ECO:0000313" key="3">
    <source>
        <dbReference type="EMBL" id="OBZ70853.1"/>
    </source>
</evidence>
<dbReference type="AlphaFoldDB" id="A0A1C7M1K5"/>
<dbReference type="EMBL" id="LUGG01000013">
    <property type="protein sequence ID" value="OBZ70853.1"/>
    <property type="molecule type" value="Genomic_DNA"/>
</dbReference>
<proteinExistence type="predicted"/>
<keyword evidence="2" id="KW-1133">Transmembrane helix</keyword>
<gene>
    <name evidence="3" type="ORF">A0H81_09227</name>
</gene>
<dbReference type="Proteomes" id="UP000092993">
    <property type="component" value="Unassembled WGS sequence"/>
</dbReference>
<keyword evidence="4" id="KW-1185">Reference proteome</keyword>
<keyword evidence="2" id="KW-0472">Membrane</keyword>